<name>A0ABR1MCS8_9PEZI</name>
<dbReference type="Proteomes" id="UP001365128">
    <property type="component" value="Unassembled WGS sequence"/>
</dbReference>
<dbReference type="Pfam" id="PF06464">
    <property type="entry name" value="DMAP_binding"/>
    <property type="match status" value="1"/>
</dbReference>
<feature type="compositionally biased region" description="Polar residues" evidence="1">
    <location>
        <begin position="1787"/>
        <end position="1801"/>
    </location>
</feature>
<evidence type="ECO:0000313" key="4">
    <source>
        <dbReference type="Proteomes" id="UP001365128"/>
    </source>
</evidence>
<sequence>MADHTPPELHAQLSELDRELEEGDITRKGYEKRRTLILSQFFGSAQGDDSRRDTRTFSIQSGLPSIDPSRTFSLVNDGSSRTQSFAGYHQATPSIHLPPSDMQRAQSPPYQSSNNGEWHSRASFSGSSMAPPTPVGRFQERELGVRNPTQQRHSSYGSEPYSPRPTTPDMYSGSQSRQSTILNSDFAFNPANQPQYTEQSPGGTSRLSTMLDSHQGYFSDFAGQQTPDQRDSYGGPNRYSSGDAFSPTAAIPPPMLGQHELPPPSVVECQMPLEPREVPFAVYDPHNGNVPMSKFDNIGAVLRHRGRVNGRQAAFWVLDSKGKETASITWEKLCSKAEKVAQVIRDKSNLYRGDRVALVYRDSEVIDFAIALLGCFIAGVVAVPINSVEDYNRLSLLLTTTQAHLALTTDNNLKAFQRDISNSRQKWPTGVEWWKTNEFGSYHPKKKDDVAPLQVPDLAYIEFSRAPTGDLRGVVLSHRTIMHQMACVSAIIMSINTSESKDTFDPHLRDKNGNLIAPVQRNSNGEVILSYLDPRSGPGMILGVLYAVYGGHTTVWMEPKTVETPGLYAHLISKYRTTIMVADYPGLKRAVYNYQQDPMATRNFKKNTEPNFASVKICLIDTLTIDCEFHEVLADRWLRPMRNPRARELVAPMLCLPEHGGMIISVRDWLGGEERMGCPLSVENPDQDSEDEKAEGTPVTNGYSSLIGGGPTKKSSNKQRSRTELSEALLDKEALKTNEVIVVAMGEEAKRRANEPGTVRVGAFGYPIPDATLALVDPETNLLCSPYQIGEIWVDSPSLSGGFWALPKHTETIFHARPYRFMEGNPTPVLVEPEFLRTGLLGCIIEGKIFVLGLYEDRIRQRVEWVEHGVQEAEHRYFFVQHLVVSIMKTVPKIYDCSAFDTHVNNEYLPIVLIETQAASTAPTTTERVMDVLYQEHHLRVYCVMITAPNTLPRVVKNGRREIGNMLCRKSFDNGELPCVHVKFGVERAVQNLPVGDDPAGGIWSPNATSARQDILMMQGSDKQYSGVDYREVVIDDRTSTPLNQFSNIHDLMQWRVSRQAEELAICTIDGRGKEGKGINWRKFDQKVAGVAMYMKNKVKAVAGDHLILMYTHSEDFVYAIHACLVLGLVAIPMPILDQNRLGEDAPALLHMVADFRIKAIVVNNEVDHVLKQKAVSQHLKQTAGALKVHMPNVYNTSKPPKQSSGCRELGLTIRPTWVQPGYPVLIWTYWTPDQRRIAVQLGHDSLMALCKVQKETCQMTSTRPVLGCVRSTIGLGFLHTCLMGIYLATPTYLVSPVDFAQNPNILFQTLSRYKIKDTYATSQMLDFAMAHNAGKTSALHELKNLMISTDGRPRVDVYQKVRVHFAGAGLERTAINTIYSHVLNPMVASRSYMCIEPVELWLDMRALRRGLVMPVDPDTEPFSLLVQDSGMVPVSTQISIVNPETNRLCLNGEYGEIWVQSEANAHSFYGTKDMFDAERFNGRTVDGDPNVRYMRTGDLGFLHNVARPIGPGGTMVDMQCLFVLGSIGETFEVNGLSHFPMDIEYSVERCHRNIVPGGCAVFQAGGLVVILVEIFRKNFLASIVPVIVNAVLNEHHLVTDIVAFVGKGDFPRSRLGEKQRGKILASWVTRKMRTIAQFGIRDPDGGGSELTEVAEEAAQAQRHSSMMGTPGAASLKGPSSLRKVTSAAAFPDPNALAPVPPNQFGTLPSFGMPHLPPGIAEMPQHEKLAEIPAGGEPVFNSEDIATPTAEQQRSMSSVYTQVHSLGPGVQEYSPVEMAGVFGSSGGNSSEASRRQSLVPENQSPNPQQQQQSGHHQAPPLGSVQEHDDSGEWPQEALMHMSLQSPPR</sequence>
<feature type="region of interest" description="Disordered" evidence="1">
    <location>
        <begin position="1"/>
        <end position="20"/>
    </location>
</feature>
<feature type="compositionally biased region" description="Pro residues" evidence="1">
    <location>
        <begin position="250"/>
        <end position="262"/>
    </location>
</feature>
<evidence type="ECO:0000256" key="1">
    <source>
        <dbReference type="SAM" id="MobiDB-lite"/>
    </source>
</evidence>
<dbReference type="InterPro" id="IPR025110">
    <property type="entry name" value="AMP-bd_C"/>
</dbReference>
<dbReference type="PANTHER" id="PTHR22754:SF32">
    <property type="entry name" value="DISCO-INTERACTING PROTEIN 2"/>
    <property type="match status" value="1"/>
</dbReference>
<reference evidence="3 4" key="1">
    <citation type="submission" date="2024-04" db="EMBL/GenBank/DDBJ databases">
        <title>Phyllosticta paracitricarpa is synonymous to the EU quarantine fungus P. citricarpa based on phylogenomic analyses.</title>
        <authorList>
            <consortium name="Lawrence Berkeley National Laboratory"/>
            <person name="Van Ingen-Buijs V.A."/>
            <person name="Van Westerhoven A.C."/>
            <person name="Haridas S."/>
            <person name="Skiadas P."/>
            <person name="Martin F."/>
            <person name="Groenewald J.Z."/>
            <person name="Crous P.W."/>
            <person name="Seidl M.F."/>
        </authorList>
    </citation>
    <scope>NUCLEOTIDE SEQUENCE [LARGE SCALE GENOMIC DNA]</scope>
    <source>
        <strain evidence="3 4">CBS 122670</strain>
    </source>
</reference>
<protein>
    <recommendedName>
        <fullName evidence="2">DMAP1-binding domain-containing protein</fullName>
    </recommendedName>
</protein>
<feature type="region of interest" description="Disordered" evidence="1">
    <location>
        <begin position="1779"/>
        <end position="1848"/>
    </location>
</feature>
<dbReference type="SMART" id="SM01137">
    <property type="entry name" value="DMAP_binding"/>
    <property type="match status" value="1"/>
</dbReference>
<evidence type="ECO:0000313" key="3">
    <source>
        <dbReference type="EMBL" id="KAK7545958.1"/>
    </source>
</evidence>
<dbReference type="SUPFAM" id="SSF56801">
    <property type="entry name" value="Acetyl-CoA synthetase-like"/>
    <property type="match status" value="2"/>
</dbReference>
<dbReference type="PROSITE" id="PS51912">
    <property type="entry name" value="DMAP1_BIND"/>
    <property type="match status" value="1"/>
</dbReference>
<dbReference type="InterPro" id="IPR042099">
    <property type="entry name" value="ANL_N_sf"/>
</dbReference>
<dbReference type="PANTHER" id="PTHR22754">
    <property type="entry name" value="DISCO-INTERACTING PROTEIN 2 DIP2 -RELATED"/>
    <property type="match status" value="1"/>
</dbReference>
<feature type="compositionally biased region" description="Polar residues" evidence="1">
    <location>
        <begin position="172"/>
        <end position="183"/>
    </location>
</feature>
<dbReference type="InterPro" id="IPR000873">
    <property type="entry name" value="AMP-dep_synth/lig_dom"/>
</dbReference>
<feature type="region of interest" description="Disordered" evidence="1">
    <location>
        <begin position="60"/>
        <end position="262"/>
    </location>
</feature>
<feature type="compositionally biased region" description="Polar residues" evidence="1">
    <location>
        <begin position="60"/>
        <end position="85"/>
    </location>
</feature>
<evidence type="ECO:0000259" key="2">
    <source>
        <dbReference type="PROSITE" id="PS51912"/>
    </source>
</evidence>
<feature type="domain" description="DMAP1-binding" evidence="2">
    <location>
        <begin position="1"/>
        <end position="120"/>
    </location>
</feature>
<comment type="caution">
    <text evidence="3">The sequence shown here is derived from an EMBL/GenBank/DDBJ whole genome shotgun (WGS) entry which is preliminary data.</text>
</comment>
<accession>A0ABR1MCS8</accession>
<feature type="compositionally biased region" description="Polar residues" evidence="1">
    <location>
        <begin position="190"/>
        <end position="212"/>
    </location>
</feature>
<dbReference type="Pfam" id="PF23024">
    <property type="entry name" value="AMP-dom_DIP2-like"/>
    <property type="match status" value="1"/>
</dbReference>
<feature type="compositionally biased region" description="Polar residues" evidence="1">
    <location>
        <begin position="147"/>
        <end position="157"/>
    </location>
</feature>
<dbReference type="InterPro" id="IPR045851">
    <property type="entry name" value="AMP-bd_C_sf"/>
</dbReference>
<organism evidence="3 4">
    <name type="scientific">Phyllosticta citricarpa</name>
    <dbReference type="NCBI Taxonomy" id="55181"/>
    <lineage>
        <taxon>Eukaryota</taxon>
        <taxon>Fungi</taxon>
        <taxon>Dikarya</taxon>
        <taxon>Ascomycota</taxon>
        <taxon>Pezizomycotina</taxon>
        <taxon>Dothideomycetes</taxon>
        <taxon>Dothideomycetes incertae sedis</taxon>
        <taxon>Botryosphaeriales</taxon>
        <taxon>Phyllostictaceae</taxon>
        <taxon>Phyllosticta</taxon>
    </lineage>
</organism>
<dbReference type="InterPro" id="IPR056881">
    <property type="entry name" value="Mug62_dom"/>
</dbReference>
<feature type="region of interest" description="Disordered" evidence="1">
    <location>
        <begin position="679"/>
        <end position="724"/>
    </location>
</feature>
<gene>
    <name evidence="3" type="ORF">IWX46DRAFT_99542</name>
</gene>
<feature type="compositionally biased region" description="Polar residues" evidence="1">
    <location>
        <begin position="103"/>
        <end position="130"/>
    </location>
</feature>
<proteinExistence type="predicted"/>
<dbReference type="Gene3D" id="3.30.300.30">
    <property type="match status" value="1"/>
</dbReference>
<dbReference type="Pfam" id="PF00501">
    <property type="entry name" value="AMP-binding"/>
    <property type="match status" value="1"/>
</dbReference>
<dbReference type="Gene3D" id="3.40.50.12780">
    <property type="entry name" value="N-terminal domain of ligase-like"/>
    <property type="match status" value="3"/>
</dbReference>
<dbReference type="Pfam" id="PF24919">
    <property type="entry name" value="Mug62"/>
    <property type="match status" value="1"/>
</dbReference>
<dbReference type="EMBL" id="JBBPDW010000016">
    <property type="protein sequence ID" value="KAK7545958.1"/>
    <property type="molecule type" value="Genomic_DNA"/>
</dbReference>
<feature type="compositionally biased region" description="Low complexity" evidence="1">
    <location>
        <begin position="1802"/>
        <end position="1813"/>
    </location>
</feature>
<keyword evidence="4" id="KW-1185">Reference proteome</keyword>
<dbReference type="InterPro" id="IPR010506">
    <property type="entry name" value="DMAP1-bd"/>
</dbReference>